<feature type="non-terminal residue" evidence="2">
    <location>
        <position position="79"/>
    </location>
</feature>
<proteinExistence type="predicted"/>
<evidence type="ECO:0000313" key="3">
    <source>
        <dbReference type="Proteomes" id="UP000738359"/>
    </source>
</evidence>
<dbReference type="AlphaFoldDB" id="A0A9P6M0I8"/>
<keyword evidence="3" id="KW-1185">Reference proteome</keyword>
<feature type="non-terminal residue" evidence="2">
    <location>
        <position position="1"/>
    </location>
</feature>
<comment type="caution">
    <text evidence="2">The sequence shown here is derived from an EMBL/GenBank/DDBJ whole genome shotgun (WGS) entry which is preliminary data.</text>
</comment>
<feature type="compositionally biased region" description="Basic and acidic residues" evidence="1">
    <location>
        <begin position="15"/>
        <end position="32"/>
    </location>
</feature>
<reference evidence="2" key="1">
    <citation type="journal article" date="2020" name="Fungal Divers.">
        <title>Resolving the Mortierellaceae phylogeny through synthesis of multi-gene phylogenetics and phylogenomics.</title>
        <authorList>
            <person name="Vandepol N."/>
            <person name="Liber J."/>
            <person name="Desiro A."/>
            <person name="Na H."/>
            <person name="Kennedy M."/>
            <person name="Barry K."/>
            <person name="Grigoriev I.V."/>
            <person name="Miller A.N."/>
            <person name="O'Donnell K."/>
            <person name="Stajich J.E."/>
            <person name="Bonito G."/>
        </authorList>
    </citation>
    <scope>NUCLEOTIDE SEQUENCE</scope>
    <source>
        <strain evidence="2">CK1249</strain>
    </source>
</reference>
<protein>
    <submittedName>
        <fullName evidence="2">Uncharacterized protein</fullName>
    </submittedName>
</protein>
<sequence>TITVLHEVPAQHTDPQQKIDSQKNDHQPRLSAKDGGAASQVSTTCRGCDQGTGCVQVWQVSPVGSYRASTAPRRTLSSI</sequence>
<gene>
    <name evidence="2" type="ORF">BGZ70_009263</name>
</gene>
<dbReference type="EMBL" id="JAAAHY010000738">
    <property type="protein sequence ID" value="KAF9958218.1"/>
    <property type="molecule type" value="Genomic_DNA"/>
</dbReference>
<dbReference type="Proteomes" id="UP000738359">
    <property type="component" value="Unassembled WGS sequence"/>
</dbReference>
<evidence type="ECO:0000256" key="1">
    <source>
        <dbReference type="SAM" id="MobiDB-lite"/>
    </source>
</evidence>
<evidence type="ECO:0000313" key="2">
    <source>
        <dbReference type="EMBL" id="KAF9958218.1"/>
    </source>
</evidence>
<feature type="region of interest" description="Disordered" evidence="1">
    <location>
        <begin position="1"/>
        <end position="40"/>
    </location>
</feature>
<accession>A0A9P6M0I8</accession>
<organism evidence="2 3">
    <name type="scientific">Mortierella alpina</name>
    <name type="common">Oleaginous fungus</name>
    <name type="synonym">Mortierella renispora</name>
    <dbReference type="NCBI Taxonomy" id="64518"/>
    <lineage>
        <taxon>Eukaryota</taxon>
        <taxon>Fungi</taxon>
        <taxon>Fungi incertae sedis</taxon>
        <taxon>Mucoromycota</taxon>
        <taxon>Mortierellomycotina</taxon>
        <taxon>Mortierellomycetes</taxon>
        <taxon>Mortierellales</taxon>
        <taxon>Mortierellaceae</taxon>
        <taxon>Mortierella</taxon>
    </lineage>
</organism>
<name>A0A9P6M0I8_MORAP</name>